<evidence type="ECO:0000256" key="1">
    <source>
        <dbReference type="SAM" id="Phobius"/>
    </source>
</evidence>
<protein>
    <submittedName>
        <fullName evidence="2">FHIPEP family protein</fullName>
    </submittedName>
</protein>
<accession>A0ABN0MZB9</accession>
<feature type="transmembrane region" description="Helical" evidence="1">
    <location>
        <begin position="57"/>
        <end position="77"/>
    </location>
</feature>
<proteinExistence type="predicted"/>
<evidence type="ECO:0000313" key="3">
    <source>
        <dbReference type="Proteomes" id="UP000016064"/>
    </source>
</evidence>
<dbReference type="EMBL" id="APJW01000002">
    <property type="protein sequence ID" value="EQM62573.1"/>
    <property type="molecule type" value="Genomic_DNA"/>
</dbReference>
<organism evidence="2 3">
    <name type="scientific">Chlamydia ibidis 10-1398/6</name>
    <dbReference type="NCBI Taxonomy" id="1046581"/>
    <lineage>
        <taxon>Bacteria</taxon>
        <taxon>Pseudomonadati</taxon>
        <taxon>Chlamydiota</taxon>
        <taxon>Chlamydiia</taxon>
        <taxon>Chlamydiales</taxon>
        <taxon>Chlamydiaceae</taxon>
        <taxon>Chlamydia/Chlamydophila group</taxon>
        <taxon>Chlamydia</taxon>
    </lineage>
</organism>
<keyword evidence="1" id="KW-0812">Transmembrane</keyword>
<dbReference type="InterPro" id="IPR001712">
    <property type="entry name" value="T3SS_FHIPEP"/>
</dbReference>
<dbReference type="Proteomes" id="UP000016064">
    <property type="component" value="Unassembled WGS sequence"/>
</dbReference>
<dbReference type="Gene3D" id="3.40.50.12790">
    <property type="entry name" value="FHIPEP family, domain 4"/>
    <property type="match status" value="1"/>
</dbReference>
<keyword evidence="1" id="KW-1133">Transmembrane helix</keyword>
<keyword evidence="1" id="KW-0472">Membrane</keyword>
<reference evidence="2 3" key="1">
    <citation type="submission" date="2013-07" db="EMBL/GenBank/DDBJ databases">
        <title>Isolation of a new Chlamydia species from the feral Sacred Ibis (Threskiornis aethiopicus): Chlamydia ibidis.</title>
        <authorList>
            <person name="Vorimore F."/>
            <person name="Hsia R.-C."/>
            <person name="Huot-Creasy H."/>
            <person name="Bastian S."/>
            <person name="Deruyter L."/>
            <person name="Passet A."/>
            <person name="Sachse K."/>
            <person name="Bavoil P."/>
            <person name="Myers G."/>
            <person name="Laroucau K."/>
        </authorList>
    </citation>
    <scope>NUCLEOTIDE SEQUENCE [LARGE SCALE GENOMIC DNA]</scope>
    <source>
        <strain evidence="2 3">10-1398/6</strain>
    </source>
</reference>
<evidence type="ECO:0000313" key="2">
    <source>
        <dbReference type="EMBL" id="EQM62573.1"/>
    </source>
</evidence>
<sequence>MWRATLLPLGFLSFLLIPVPSVLLDIGLCANFTLSLTLVFWVFSLKNTYAAKLFPSLFLYLCLFRVGLNLASTRWIISSGWASPMIFSMGKFFSLGNLSAGLAACSLLLLVNFIVIAKGAERVAEVRARFILEAMPGKQMALDADLASGRISKFEGDIKKKDLFEESDFFSSMEGVFRFVKGDSIVSCFLLVVNSIGVFFLPQGSELACQDFWSSVIGDALVSQIPALLSSCAAATLISKVGREESLIEHLWEFYQEIRNYFLIVASCLCPLLLVPGISKGPLFVFITSLVIGHRRPKLTNDQFPLFKEEREICWLAPRYYQLEQLQNLYATAQKTIFNELAISLPDASILRGTKEFLVLRLGKEDFIINEFSISYVLSLLRSFVCEYIDGNLIRELLGEAQKNFSIVIDDVIPKKISENSLVFLIRSLVKERISLRLFPKILEAISLYGVPGEDHDALSKKIRKYLGKSIGKNLWNQEETLQVITIDGHVEKMIGSSYTKSNPVMCDKMIREVKEILQNTSYEDFRAIVTGCELRSEVRKIIEPHFPDLLVLSHNELPEEIPVTLLGSVSDDVLIV</sequence>
<gene>
    <name evidence="2" type="ORF">H359_0487</name>
</gene>
<dbReference type="Gene3D" id="1.10.8.540">
    <property type="entry name" value="FHIPEP family, domain 3"/>
    <property type="match status" value="1"/>
</dbReference>
<dbReference type="PANTHER" id="PTHR30161">
    <property type="entry name" value="FLAGELLAR EXPORT PROTEIN, MEMBRANE FLHA SUBUNIT-RELATED"/>
    <property type="match status" value="1"/>
</dbReference>
<feature type="transmembrane region" description="Helical" evidence="1">
    <location>
        <begin position="260"/>
        <end position="279"/>
    </location>
</feature>
<dbReference type="NCBIfam" id="NF004571">
    <property type="entry name" value="PRK05910.1"/>
    <property type="match status" value="1"/>
</dbReference>
<feature type="transmembrane region" description="Helical" evidence="1">
    <location>
        <begin position="97"/>
        <end position="117"/>
    </location>
</feature>
<dbReference type="InterPro" id="IPR042196">
    <property type="entry name" value="FHIPEP_4"/>
</dbReference>
<dbReference type="PRINTS" id="PR00949">
    <property type="entry name" value="TYPE3IMAPROT"/>
</dbReference>
<comment type="caution">
    <text evidence="2">The sequence shown here is derived from an EMBL/GenBank/DDBJ whole genome shotgun (WGS) entry which is preliminary data.</text>
</comment>
<feature type="transmembrane region" description="Helical" evidence="1">
    <location>
        <begin position="26"/>
        <end position="45"/>
    </location>
</feature>
<dbReference type="InterPro" id="IPR042193">
    <property type="entry name" value="FHIPEP_3"/>
</dbReference>
<dbReference type="Pfam" id="PF00771">
    <property type="entry name" value="FHIPEP"/>
    <property type="match status" value="2"/>
</dbReference>
<name>A0ABN0MZB9_9CHLA</name>
<dbReference type="PANTHER" id="PTHR30161:SF1">
    <property type="entry name" value="FLAGELLAR BIOSYNTHESIS PROTEIN FLHA-RELATED"/>
    <property type="match status" value="1"/>
</dbReference>
<keyword evidence="3" id="KW-1185">Reference proteome</keyword>